<evidence type="ECO:0000256" key="1">
    <source>
        <dbReference type="SAM" id="MobiDB-lite"/>
    </source>
</evidence>
<feature type="non-terminal residue" evidence="2">
    <location>
        <position position="1"/>
    </location>
</feature>
<name>A0A1V6PSH4_9EURO</name>
<comment type="caution">
    <text evidence="2">The sequence shown here is derived from an EMBL/GenBank/DDBJ whole genome shotgun (WGS) entry which is preliminary data.</text>
</comment>
<dbReference type="EMBL" id="MDYN01000041">
    <property type="protein sequence ID" value="OQD79989.1"/>
    <property type="molecule type" value="Genomic_DNA"/>
</dbReference>
<feature type="non-terminal residue" evidence="2">
    <location>
        <position position="97"/>
    </location>
</feature>
<evidence type="ECO:0000313" key="2">
    <source>
        <dbReference type="EMBL" id="OQD79989.1"/>
    </source>
</evidence>
<sequence>LSRPFALPLLLPAVLDPPTDHPLSSSSKSDNRLIRSAGRTSRTFDSREFRTAIGNFIARHPVMCGDPAEGGVVTRSQKRLRITYNYEDNAPKARRVC</sequence>
<evidence type="ECO:0000313" key="3">
    <source>
        <dbReference type="Proteomes" id="UP000191672"/>
    </source>
</evidence>
<dbReference type="Proteomes" id="UP000191672">
    <property type="component" value="Unassembled WGS sequence"/>
</dbReference>
<gene>
    <name evidence="2" type="ORF">PENANT_c041G08853</name>
</gene>
<accession>A0A1V6PSH4</accession>
<organism evidence="2 3">
    <name type="scientific">Penicillium antarcticum</name>
    <dbReference type="NCBI Taxonomy" id="416450"/>
    <lineage>
        <taxon>Eukaryota</taxon>
        <taxon>Fungi</taxon>
        <taxon>Dikarya</taxon>
        <taxon>Ascomycota</taxon>
        <taxon>Pezizomycotina</taxon>
        <taxon>Eurotiomycetes</taxon>
        <taxon>Eurotiomycetidae</taxon>
        <taxon>Eurotiales</taxon>
        <taxon>Aspergillaceae</taxon>
        <taxon>Penicillium</taxon>
    </lineage>
</organism>
<proteinExistence type="predicted"/>
<feature type="region of interest" description="Disordered" evidence="1">
    <location>
        <begin position="16"/>
        <end position="39"/>
    </location>
</feature>
<reference evidence="3" key="1">
    <citation type="journal article" date="2017" name="Nat. Microbiol.">
        <title>Global analysis of biosynthetic gene clusters reveals vast potential of secondary metabolite production in Penicillium species.</title>
        <authorList>
            <person name="Nielsen J.C."/>
            <person name="Grijseels S."/>
            <person name="Prigent S."/>
            <person name="Ji B."/>
            <person name="Dainat J."/>
            <person name="Nielsen K.F."/>
            <person name="Frisvad J.C."/>
            <person name="Workman M."/>
            <person name="Nielsen J."/>
        </authorList>
    </citation>
    <scope>NUCLEOTIDE SEQUENCE [LARGE SCALE GENOMIC DNA]</scope>
    <source>
        <strain evidence="3">IBT 31811</strain>
    </source>
</reference>
<dbReference type="AlphaFoldDB" id="A0A1V6PSH4"/>
<protein>
    <submittedName>
        <fullName evidence="2">Uncharacterized protein</fullName>
    </submittedName>
</protein>
<keyword evidence="3" id="KW-1185">Reference proteome</keyword>